<dbReference type="EMBL" id="FOUY01000062">
    <property type="protein sequence ID" value="SFO46167.1"/>
    <property type="molecule type" value="Genomic_DNA"/>
</dbReference>
<keyword evidence="2" id="KW-0472">Membrane</keyword>
<keyword evidence="5" id="KW-1185">Reference proteome</keyword>
<keyword evidence="2" id="KW-1133">Transmembrane helix</keyword>
<dbReference type="AlphaFoldDB" id="A0A1I5HD73"/>
<organism evidence="4 5">
    <name type="scientific">Pseudonocardia ammonioxydans</name>
    <dbReference type="NCBI Taxonomy" id="260086"/>
    <lineage>
        <taxon>Bacteria</taxon>
        <taxon>Bacillati</taxon>
        <taxon>Actinomycetota</taxon>
        <taxon>Actinomycetes</taxon>
        <taxon>Pseudonocardiales</taxon>
        <taxon>Pseudonocardiaceae</taxon>
        <taxon>Pseudonocardia</taxon>
    </lineage>
</organism>
<gene>
    <name evidence="4" type="ORF">SAMN05216207_106223</name>
</gene>
<dbReference type="InterPro" id="IPR036188">
    <property type="entry name" value="FAD/NAD-bd_sf"/>
</dbReference>
<evidence type="ECO:0000313" key="4">
    <source>
        <dbReference type="EMBL" id="SFO46167.1"/>
    </source>
</evidence>
<evidence type="ECO:0000259" key="3">
    <source>
        <dbReference type="Pfam" id="PF01266"/>
    </source>
</evidence>
<dbReference type="Gene3D" id="3.30.9.10">
    <property type="entry name" value="D-Amino Acid Oxidase, subunit A, domain 2"/>
    <property type="match status" value="1"/>
</dbReference>
<dbReference type="PANTHER" id="PTHR13847:SF289">
    <property type="entry name" value="GLYCINE OXIDASE"/>
    <property type="match status" value="1"/>
</dbReference>
<reference evidence="4 5" key="1">
    <citation type="submission" date="2016-10" db="EMBL/GenBank/DDBJ databases">
        <authorList>
            <person name="de Groot N.N."/>
        </authorList>
    </citation>
    <scope>NUCLEOTIDE SEQUENCE [LARGE SCALE GENOMIC DNA]</scope>
    <source>
        <strain evidence="4 5">CGMCC 4.1877</strain>
    </source>
</reference>
<dbReference type="Proteomes" id="UP000199614">
    <property type="component" value="Unassembled WGS sequence"/>
</dbReference>
<feature type="transmembrane region" description="Helical" evidence="2">
    <location>
        <begin position="12"/>
        <end position="30"/>
    </location>
</feature>
<dbReference type="InterPro" id="IPR006076">
    <property type="entry name" value="FAD-dep_OxRdtase"/>
</dbReference>
<accession>A0A1I5HD73</accession>
<name>A0A1I5HD73_PSUAM</name>
<dbReference type="GO" id="GO:0005737">
    <property type="term" value="C:cytoplasm"/>
    <property type="evidence" value="ECO:0007669"/>
    <property type="project" value="TreeGrafter"/>
</dbReference>
<proteinExistence type="predicted"/>
<dbReference type="SUPFAM" id="SSF51971">
    <property type="entry name" value="Nucleotide-binding domain"/>
    <property type="match status" value="1"/>
</dbReference>
<evidence type="ECO:0000313" key="5">
    <source>
        <dbReference type="Proteomes" id="UP000199614"/>
    </source>
</evidence>
<dbReference type="STRING" id="260086.SAMN05216207_106223"/>
<dbReference type="Pfam" id="PF01266">
    <property type="entry name" value="DAO"/>
    <property type="match status" value="1"/>
</dbReference>
<keyword evidence="2" id="KW-0812">Transmembrane</keyword>
<dbReference type="PANTHER" id="PTHR13847">
    <property type="entry name" value="SARCOSINE DEHYDROGENASE-RELATED"/>
    <property type="match status" value="1"/>
</dbReference>
<dbReference type="SUPFAM" id="SSF54373">
    <property type="entry name" value="FAD-linked reductases, C-terminal domain"/>
    <property type="match status" value="1"/>
</dbReference>
<protein>
    <submittedName>
        <fullName evidence="4">D-amino-acid dehydrogenase</fullName>
    </submittedName>
</protein>
<feature type="domain" description="FAD dependent oxidoreductase" evidence="3">
    <location>
        <begin position="13"/>
        <end position="409"/>
    </location>
</feature>
<keyword evidence="1" id="KW-0560">Oxidoreductase</keyword>
<evidence type="ECO:0000256" key="1">
    <source>
        <dbReference type="ARBA" id="ARBA00023002"/>
    </source>
</evidence>
<dbReference type="GO" id="GO:0016491">
    <property type="term" value="F:oxidoreductase activity"/>
    <property type="evidence" value="ECO:0007669"/>
    <property type="project" value="UniProtKB-KW"/>
</dbReference>
<dbReference type="Gene3D" id="3.50.50.60">
    <property type="entry name" value="FAD/NAD(P)-binding domain"/>
    <property type="match status" value="2"/>
</dbReference>
<evidence type="ECO:0000256" key="2">
    <source>
        <dbReference type="SAM" id="Phobius"/>
    </source>
</evidence>
<sequence>MITRTLRYMGTQRIVVVGGGIVGLATAWHLQRGGAEVSVVERREVAAGSSWGNAGWLAPALTLPLPEPAILATGIRALLSPKSPVYVPPRLDPKLLGFLVGFARHCTDRKWRQALQVFIAANASALTAYDELSDAVEAGVEEPIKAASPMLAAFASEADREGLLAEFRRVNTDGGRTDYALLDDAAVHELEPALGPGVRCGVQIEGQRFINPGRFVHALADAVKTAGGEIVTGRVVTGVDGDGGRPRVDFADGDAIEADHVVLANGAWLGRLARKHGVRRLVQAGRGYSFTVQPDSTPRNPIYFPTQRIACTPLGGPEDGLRVAGMMEFRDPDDPLDPRRVDAITEAARPMFTGVDFAARRDEWVGSRPCTTDGLPLVGRTRTPGVHVAGGHGMWGVALGPLTGRLLARQILHGETDPVLRSFDPLR</sequence>